<gene>
    <name evidence="1" type="ORF">C494_05225</name>
</gene>
<dbReference type="RefSeq" id="WP_006065225.1">
    <property type="nucleotide sequence ID" value="NZ_AOHY01000010.1"/>
</dbReference>
<evidence type="ECO:0000313" key="1">
    <source>
        <dbReference type="EMBL" id="ELY50748.1"/>
    </source>
</evidence>
<protein>
    <submittedName>
        <fullName evidence="1">von Willebrand factor A</fullName>
    </submittedName>
</protein>
<name>L9WQZ5_9EURY</name>
<reference evidence="1 2" key="1">
    <citation type="journal article" date="2014" name="PLoS Genet.">
        <title>Phylogenetically driven sequencing of extremely halophilic archaea reveals strategies for static and dynamic osmo-response.</title>
        <authorList>
            <person name="Becker E.A."/>
            <person name="Seitzer P.M."/>
            <person name="Tritt A."/>
            <person name="Larsen D."/>
            <person name="Krusor M."/>
            <person name="Yao A.I."/>
            <person name="Wu D."/>
            <person name="Madern D."/>
            <person name="Eisen J.A."/>
            <person name="Darling A.E."/>
            <person name="Facciotti M.T."/>
        </authorList>
    </citation>
    <scope>NUCLEOTIDE SEQUENCE [LARGE SCALE GENOMIC DNA]</scope>
    <source>
        <strain evidence="1 2">JCM 10635</strain>
    </source>
</reference>
<dbReference type="STRING" id="1227500.C494_05225"/>
<evidence type="ECO:0000313" key="2">
    <source>
        <dbReference type="Proteomes" id="UP000011690"/>
    </source>
</evidence>
<dbReference type="EMBL" id="AOHY01000010">
    <property type="protein sequence ID" value="ELY50748.1"/>
    <property type="molecule type" value="Genomic_DNA"/>
</dbReference>
<proteinExistence type="predicted"/>
<comment type="caution">
    <text evidence="1">The sequence shown here is derived from an EMBL/GenBank/DDBJ whole genome shotgun (WGS) entry which is preliminary data.</text>
</comment>
<dbReference type="Proteomes" id="UP000011690">
    <property type="component" value="Unassembled WGS sequence"/>
</dbReference>
<dbReference type="GeneID" id="39851107"/>
<dbReference type="AlphaFoldDB" id="L9WQZ5"/>
<dbReference type="PATRIC" id="fig|1227500.6.peg.1061"/>
<sequence length="317" mass="33257">MGTTEAEAIEVGGIFHQVSQELRAAGYTAAEVEAGLGVLEGMTTGAGETLGGVLAIYDDPHVIVEAAKAVPEAVENFDEIIEALPAAIEDQQQFNNPHDPGDQYYDDFRYGWYQGYFFWFVVELAVPAGEAGKALKSTDSPAESPVALSLNFVLSSTKLVRRIRTRYFATRATTSCCVMSMSTQETADEESETTPARRALLGAVGAATGLTALTGTGTAQGDGTVQTRGCSDAELTPDDWSTGAITVQDCSGTGGQIDVSVTGSVSEQRYVSSTAPLPSSGTLTVPAGGRETLWFTGRLSRLSCSNDALNVGVVNRG</sequence>
<accession>L9WQZ5</accession>
<organism evidence="1 2">
    <name type="scientific">Natronorubrum bangense JCM 10635</name>
    <dbReference type="NCBI Taxonomy" id="1227500"/>
    <lineage>
        <taxon>Archaea</taxon>
        <taxon>Methanobacteriati</taxon>
        <taxon>Methanobacteriota</taxon>
        <taxon>Stenosarchaea group</taxon>
        <taxon>Halobacteria</taxon>
        <taxon>Halobacteriales</taxon>
        <taxon>Natrialbaceae</taxon>
        <taxon>Natronorubrum</taxon>
    </lineage>
</organism>
<dbReference type="eggNOG" id="arCOG07561">
    <property type="taxonomic scope" value="Archaea"/>
</dbReference>
<keyword evidence="2" id="KW-1185">Reference proteome</keyword>